<keyword evidence="2" id="KW-0812">Transmembrane</keyword>
<organism evidence="3 4">
    <name type="scientific">Paenibacillus pasadenensis</name>
    <dbReference type="NCBI Taxonomy" id="217090"/>
    <lineage>
        <taxon>Bacteria</taxon>
        <taxon>Bacillati</taxon>
        <taxon>Bacillota</taxon>
        <taxon>Bacilli</taxon>
        <taxon>Bacillales</taxon>
        <taxon>Paenibacillaceae</taxon>
        <taxon>Paenibacillus</taxon>
    </lineage>
</organism>
<sequence length="186" mass="20412">MPNNSLRLGCLTLVLMLLFVGGAVYYFARIDAADKRAEAAEKQLESIMTVKADDGRKANEQFIHAYFGAEEGESAVARLERVQKLLSEKGKQSLSPSNGPDGEGEPDGATSLQTNVDRLNVYERPVSANEIEFLNEFDLTTMLSGEAHTVRLLVRCSVHLQPEEAGWKVEDVEVIGDLTAANQDEL</sequence>
<dbReference type="EMBL" id="NFEZ01000005">
    <property type="protein sequence ID" value="PLT43551.1"/>
    <property type="molecule type" value="Genomic_DNA"/>
</dbReference>
<accession>A0A2N5MZP3</accession>
<reference evidence="3 4" key="1">
    <citation type="submission" date="2017-05" db="EMBL/GenBank/DDBJ databases">
        <title>Functional genome analysis of Paenibacillus pasadenensis strain R16: insights on endophytic life style and antifungal activity.</title>
        <authorList>
            <person name="Passera A."/>
            <person name="Marcolungo L."/>
            <person name="Casati P."/>
            <person name="Brasca M."/>
            <person name="Quaglino F."/>
            <person name="Delledonne M."/>
        </authorList>
    </citation>
    <scope>NUCLEOTIDE SEQUENCE [LARGE SCALE GENOMIC DNA]</scope>
    <source>
        <strain evidence="3 4">R16</strain>
    </source>
</reference>
<gene>
    <name evidence="3" type="ORF">B8V81_5091</name>
</gene>
<evidence type="ECO:0000256" key="2">
    <source>
        <dbReference type="SAM" id="Phobius"/>
    </source>
</evidence>
<evidence type="ECO:0000256" key="1">
    <source>
        <dbReference type="SAM" id="MobiDB-lite"/>
    </source>
</evidence>
<dbReference type="AlphaFoldDB" id="A0A2N5MZP3"/>
<comment type="caution">
    <text evidence="3">The sequence shown here is derived from an EMBL/GenBank/DDBJ whole genome shotgun (WGS) entry which is preliminary data.</text>
</comment>
<keyword evidence="2" id="KW-1133">Transmembrane helix</keyword>
<feature type="transmembrane region" description="Helical" evidence="2">
    <location>
        <begin position="6"/>
        <end position="28"/>
    </location>
</feature>
<feature type="region of interest" description="Disordered" evidence="1">
    <location>
        <begin position="88"/>
        <end position="111"/>
    </location>
</feature>
<keyword evidence="2" id="KW-0472">Membrane</keyword>
<evidence type="ECO:0000313" key="3">
    <source>
        <dbReference type="EMBL" id="PLT43551.1"/>
    </source>
</evidence>
<evidence type="ECO:0000313" key="4">
    <source>
        <dbReference type="Proteomes" id="UP000234789"/>
    </source>
</evidence>
<keyword evidence="4" id="KW-1185">Reference proteome</keyword>
<protein>
    <submittedName>
        <fullName evidence="3">Uncharacterized protein</fullName>
    </submittedName>
</protein>
<proteinExistence type="predicted"/>
<dbReference type="RefSeq" id="WP_101809551.1">
    <property type="nucleotide sequence ID" value="NZ_NFEZ01000005.1"/>
</dbReference>
<name>A0A2N5MZP3_9BACL</name>
<dbReference type="Proteomes" id="UP000234789">
    <property type="component" value="Unassembled WGS sequence"/>
</dbReference>